<evidence type="ECO:0000259" key="5">
    <source>
        <dbReference type="PROSITE" id="PS50071"/>
    </source>
</evidence>
<dbReference type="GO" id="GO:0030154">
    <property type="term" value="P:cell differentiation"/>
    <property type="evidence" value="ECO:0007669"/>
    <property type="project" value="TreeGrafter"/>
</dbReference>
<dbReference type="EMBL" id="CAJNOO010000058">
    <property type="protein sequence ID" value="CAF0776364.1"/>
    <property type="molecule type" value="Genomic_DNA"/>
</dbReference>
<dbReference type="GO" id="GO:0005634">
    <property type="term" value="C:nucleus"/>
    <property type="evidence" value="ECO:0007669"/>
    <property type="project" value="UniProtKB-SubCell"/>
</dbReference>
<proteinExistence type="predicted"/>
<dbReference type="Proteomes" id="UP000663870">
    <property type="component" value="Unassembled WGS sequence"/>
</dbReference>
<evidence type="ECO:0000313" key="6">
    <source>
        <dbReference type="EMBL" id="CAF0776364.1"/>
    </source>
</evidence>
<dbReference type="PANTHER" id="PTHR24340">
    <property type="entry name" value="HOMEOBOX PROTEIN NKX"/>
    <property type="match status" value="1"/>
</dbReference>
<feature type="compositionally biased region" description="Polar residues" evidence="4">
    <location>
        <begin position="252"/>
        <end position="262"/>
    </location>
</feature>
<name>A0A818JHB0_9BILA</name>
<dbReference type="EMBL" id="CAJNOT010000059">
    <property type="protein sequence ID" value="CAF0810137.1"/>
    <property type="molecule type" value="Genomic_DNA"/>
</dbReference>
<organism evidence="9 11">
    <name type="scientific">Rotaria sordida</name>
    <dbReference type="NCBI Taxonomy" id="392033"/>
    <lineage>
        <taxon>Eukaryota</taxon>
        <taxon>Metazoa</taxon>
        <taxon>Spiralia</taxon>
        <taxon>Gnathifera</taxon>
        <taxon>Rotifera</taxon>
        <taxon>Eurotatoria</taxon>
        <taxon>Bdelloidea</taxon>
        <taxon>Philodinida</taxon>
        <taxon>Philodinidae</taxon>
        <taxon>Rotaria</taxon>
    </lineage>
</organism>
<dbReference type="OrthoDB" id="2448405at2759"/>
<dbReference type="SUPFAM" id="SSF46689">
    <property type="entry name" value="Homeodomain-like"/>
    <property type="match status" value="1"/>
</dbReference>
<evidence type="ECO:0000313" key="10">
    <source>
        <dbReference type="EMBL" id="CAF3605575.1"/>
    </source>
</evidence>
<keyword evidence="2 3" id="KW-0238">DNA-binding</keyword>
<dbReference type="Gene3D" id="1.10.10.60">
    <property type="entry name" value="Homeodomain-like"/>
    <property type="match status" value="1"/>
</dbReference>
<dbReference type="Proteomes" id="UP000663823">
    <property type="component" value="Unassembled WGS sequence"/>
</dbReference>
<gene>
    <name evidence="9" type="ORF">JBS370_LOCUS781</name>
    <name evidence="8" type="ORF">JXQ802_LOCUS7864</name>
    <name evidence="10" type="ORF">OTI717_LOCUS7031</name>
    <name evidence="6" type="ORF">RFH988_LOCUS2648</name>
    <name evidence="7" type="ORF">ZHD862_LOCUS2868</name>
</gene>
<dbReference type="AlphaFoldDB" id="A0A818JHB0"/>
<dbReference type="InterPro" id="IPR001356">
    <property type="entry name" value="HD"/>
</dbReference>
<dbReference type="EMBL" id="CAJOAX010000513">
    <property type="protein sequence ID" value="CAF3605575.1"/>
    <property type="molecule type" value="Genomic_DNA"/>
</dbReference>
<dbReference type="CDD" id="cd00086">
    <property type="entry name" value="homeodomain"/>
    <property type="match status" value="1"/>
</dbReference>
<feature type="compositionally biased region" description="Polar residues" evidence="4">
    <location>
        <begin position="157"/>
        <end position="170"/>
    </location>
</feature>
<reference evidence="9" key="1">
    <citation type="submission" date="2021-02" db="EMBL/GenBank/DDBJ databases">
        <authorList>
            <person name="Nowell W R."/>
        </authorList>
    </citation>
    <scope>NUCLEOTIDE SEQUENCE</scope>
</reference>
<dbReference type="Proteomes" id="UP000663836">
    <property type="component" value="Unassembled WGS sequence"/>
</dbReference>
<protein>
    <recommendedName>
        <fullName evidence="5">Homeobox domain-containing protein</fullName>
    </recommendedName>
</protein>
<sequence length="386" mass="42833">MMNGIKHDLVGTASTAAAAAAAYQNPLLYAPTPSWMGAENFPDMNSFGLYPHSYSTNYDRHHHHHHHHSASTYSSLAAAAAYRNSMSPLNSEFKSEKLEPYIPNTTPSHHSPVHCVPSTSSIIPIKPQLNTINEEKNSSISTASSSSSSKILDNDEQQTLVRTSPTQIITNNNNNNNKRIKSNDISNVGKKRKRRILFTKQQIATLEQRFNAQHYLSAPERELLAKHIGLTANQCKIWFQNHRYKLKRAKQDNPSKTASSYTDLCFDPNNSSPPPPSTQQPIRRVPVPLLVQDGKSLYGPPATSSSPTSSPYGTTFNDATLTGSLSTTNSSSTFDPLAYNVYMSSIGYHHHHQYPTANAQFHNSYENCLRQQQTAPTSAWPSSVWP</sequence>
<evidence type="ECO:0000313" key="9">
    <source>
        <dbReference type="EMBL" id="CAF3539449.1"/>
    </source>
</evidence>
<feature type="compositionally biased region" description="Low complexity" evidence="4">
    <location>
        <begin position="298"/>
        <end position="315"/>
    </location>
</feature>
<evidence type="ECO:0000313" key="8">
    <source>
        <dbReference type="EMBL" id="CAF0875019.1"/>
    </source>
</evidence>
<comment type="caution">
    <text evidence="9">The sequence shown here is derived from an EMBL/GenBank/DDBJ whole genome shotgun (WGS) entry which is preliminary data.</text>
</comment>
<evidence type="ECO:0000256" key="2">
    <source>
        <dbReference type="PROSITE-ProRule" id="PRU00108"/>
    </source>
</evidence>
<feature type="region of interest" description="Disordered" evidence="4">
    <location>
        <begin position="133"/>
        <end position="191"/>
    </location>
</feature>
<dbReference type="EMBL" id="CAJOBD010000023">
    <property type="protein sequence ID" value="CAF3539449.1"/>
    <property type="molecule type" value="Genomic_DNA"/>
</dbReference>
<evidence type="ECO:0000313" key="11">
    <source>
        <dbReference type="Proteomes" id="UP000663836"/>
    </source>
</evidence>
<dbReference type="Proteomes" id="UP000663864">
    <property type="component" value="Unassembled WGS sequence"/>
</dbReference>
<accession>A0A818JHB0</accession>
<feature type="region of interest" description="Disordered" evidence="4">
    <location>
        <begin position="248"/>
        <end position="315"/>
    </location>
</feature>
<dbReference type="InterPro" id="IPR050394">
    <property type="entry name" value="Homeobox_NK-like"/>
</dbReference>
<dbReference type="InterPro" id="IPR009057">
    <property type="entry name" value="Homeodomain-like_sf"/>
</dbReference>
<evidence type="ECO:0000256" key="3">
    <source>
        <dbReference type="RuleBase" id="RU000682"/>
    </source>
</evidence>
<comment type="subcellular location">
    <subcellularLocation>
        <location evidence="1 2 3">Nucleus</location>
    </subcellularLocation>
</comment>
<dbReference type="SMART" id="SM00389">
    <property type="entry name" value="HOX"/>
    <property type="match status" value="1"/>
</dbReference>
<feature type="DNA-binding region" description="Homeobox" evidence="2">
    <location>
        <begin position="191"/>
        <end position="250"/>
    </location>
</feature>
<keyword evidence="12" id="KW-1185">Reference proteome</keyword>
<evidence type="ECO:0000256" key="1">
    <source>
        <dbReference type="ARBA" id="ARBA00004123"/>
    </source>
</evidence>
<dbReference type="Proteomes" id="UP000663882">
    <property type="component" value="Unassembled WGS sequence"/>
</dbReference>
<keyword evidence="2 3" id="KW-0539">Nucleus</keyword>
<dbReference type="GO" id="GO:0000981">
    <property type="term" value="F:DNA-binding transcription factor activity, RNA polymerase II-specific"/>
    <property type="evidence" value="ECO:0007669"/>
    <property type="project" value="TreeGrafter"/>
</dbReference>
<evidence type="ECO:0000313" key="12">
    <source>
        <dbReference type="Proteomes" id="UP000663870"/>
    </source>
</evidence>
<evidence type="ECO:0000313" key="7">
    <source>
        <dbReference type="EMBL" id="CAF0810137.1"/>
    </source>
</evidence>
<feature type="compositionally biased region" description="Low complexity" evidence="4">
    <location>
        <begin position="138"/>
        <end position="149"/>
    </location>
</feature>
<evidence type="ECO:0000256" key="4">
    <source>
        <dbReference type="SAM" id="MobiDB-lite"/>
    </source>
</evidence>
<dbReference type="PROSITE" id="PS50071">
    <property type="entry name" value="HOMEOBOX_2"/>
    <property type="match status" value="1"/>
</dbReference>
<dbReference type="Pfam" id="PF00046">
    <property type="entry name" value="Homeodomain"/>
    <property type="match status" value="1"/>
</dbReference>
<feature type="domain" description="Homeobox" evidence="5">
    <location>
        <begin position="189"/>
        <end position="249"/>
    </location>
</feature>
<dbReference type="EMBL" id="CAJNOL010000134">
    <property type="protein sequence ID" value="CAF0875019.1"/>
    <property type="molecule type" value="Genomic_DNA"/>
</dbReference>
<dbReference type="GO" id="GO:0000978">
    <property type="term" value="F:RNA polymerase II cis-regulatory region sequence-specific DNA binding"/>
    <property type="evidence" value="ECO:0007669"/>
    <property type="project" value="TreeGrafter"/>
</dbReference>
<keyword evidence="2 3" id="KW-0371">Homeobox</keyword>